<evidence type="ECO:0000259" key="6">
    <source>
        <dbReference type="Pfam" id="PF07687"/>
    </source>
</evidence>
<dbReference type="SUPFAM" id="SSF55031">
    <property type="entry name" value="Bacterial exopeptidase dimerisation domain"/>
    <property type="match status" value="1"/>
</dbReference>
<dbReference type="Pfam" id="PF01546">
    <property type="entry name" value="Peptidase_M20"/>
    <property type="match status" value="1"/>
</dbReference>
<dbReference type="InterPro" id="IPR017150">
    <property type="entry name" value="Pept_M20_glutamate_carboxypep"/>
</dbReference>
<dbReference type="GeneID" id="93163681"/>
<evidence type="ECO:0000256" key="2">
    <source>
        <dbReference type="ARBA" id="ARBA00022723"/>
    </source>
</evidence>
<keyword evidence="2" id="KW-0479">Metal-binding</keyword>
<dbReference type="Pfam" id="PF07687">
    <property type="entry name" value="M20_dimer"/>
    <property type="match status" value="1"/>
</dbReference>
<name>A0A0J9EC49_9FIRM</name>
<dbReference type="InterPro" id="IPR011650">
    <property type="entry name" value="Peptidase_M20_dimer"/>
</dbReference>
<evidence type="ECO:0000313" key="7">
    <source>
        <dbReference type="EMBL" id="KMW13280.1"/>
    </source>
</evidence>
<comment type="caution">
    <text evidence="7">The sequence shown here is derived from an EMBL/GenBank/DDBJ whole genome shotgun (WGS) entry which is preliminary data.</text>
</comment>
<dbReference type="EMBL" id="ADLK01000045">
    <property type="protein sequence ID" value="KMW13280.1"/>
    <property type="molecule type" value="Genomic_DNA"/>
</dbReference>
<feature type="domain" description="Peptidase M20 dimerisation" evidence="6">
    <location>
        <begin position="191"/>
        <end position="285"/>
    </location>
</feature>
<evidence type="ECO:0000256" key="4">
    <source>
        <dbReference type="ARBA" id="ARBA00022833"/>
    </source>
</evidence>
<evidence type="ECO:0000256" key="1">
    <source>
        <dbReference type="ARBA" id="ARBA00001947"/>
    </source>
</evidence>
<dbReference type="PROSITE" id="PS00758">
    <property type="entry name" value="ARGE_DAPE_CPG2_1"/>
    <property type="match status" value="1"/>
</dbReference>
<dbReference type="Proteomes" id="UP000037392">
    <property type="component" value="Unassembled WGS sequence"/>
</dbReference>
<keyword evidence="4" id="KW-0862">Zinc</keyword>
<reference evidence="7 8" key="1">
    <citation type="submission" date="2011-04" db="EMBL/GenBank/DDBJ databases">
        <title>The Genome Sequence of Clostridium citroniae WAL-19142.</title>
        <authorList>
            <consortium name="The Broad Institute Genome Sequencing Platform"/>
            <person name="Earl A."/>
            <person name="Ward D."/>
            <person name="Feldgarden M."/>
            <person name="Gevers D."/>
            <person name="Warren Y.A."/>
            <person name="Tyrrell K.L."/>
            <person name="Citron D.M."/>
            <person name="Goldstein E.J."/>
            <person name="Daigneault M."/>
            <person name="Allen-Vercoe E."/>
            <person name="Young S.K."/>
            <person name="Zeng Q."/>
            <person name="Gargeya S."/>
            <person name="Fitzgerald M."/>
            <person name="Haas B."/>
            <person name="Abouelleil A."/>
            <person name="Alvarado L."/>
            <person name="Arachchi H.M."/>
            <person name="Berlin A."/>
            <person name="Brown A."/>
            <person name="Chapman S.B."/>
            <person name="Chen Z."/>
            <person name="Dunbar C."/>
            <person name="Freedman E."/>
            <person name="Gearin G."/>
            <person name="Gellesch M."/>
            <person name="Goldberg J."/>
            <person name="Griggs A."/>
            <person name="Gujja S."/>
            <person name="Heilman E.R."/>
            <person name="Heiman D."/>
            <person name="Howarth C."/>
            <person name="Larson L."/>
            <person name="Lui A."/>
            <person name="MacDonald P.J."/>
            <person name="Mehta T."/>
            <person name="Montmayeur A."/>
            <person name="Murphy C."/>
            <person name="Neiman D."/>
            <person name="Pearson M."/>
            <person name="Priest M."/>
            <person name="Roberts A."/>
            <person name="Saif S."/>
            <person name="Shea T."/>
            <person name="Shenoy N."/>
            <person name="Sisk P."/>
            <person name="Stolte C."/>
            <person name="Sykes S."/>
            <person name="White J."/>
            <person name="Yandava C."/>
            <person name="Wortman J."/>
            <person name="Nusbaum C."/>
            <person name="Birren B."/>
        </authorList>
    </citation>
    <scope>NUCLEOTIDE SEQUENCE [LARGE SCALE GENOMIC DNA]</scope>
    <source>
        <strain evidence="7 8">WAL-19142</strain>
    </source>
</reference>
<dbReference type="AlphaFoldDB" id="A0A0J9EC49"/>
<organism evidence="7 8">
    <name type="scientific">[Clostridium] citroniae WAL-19142</name>
    <dbReference type="NCBI Taxonomy" id="742734"/>
    <lineage>
        <taxon>Bacteria</taxon>
        <taxon>Bacillati</taxon>
        <taxon>Bacillota</taxon>
        <taxon>Clostridia</taxon>
        <taxon>Lachnospirales</taxon>
        <taxon>Lachnospiraceae</taxon>
        <taxon>Enterocloster</taxon>
    </lineage>
</organism>
<dbReference type="InterPro" id="IPR050072">
    <property type="entry name" value="Peptidase_M20A"/>
</dbReference>
<feature type="active site" evidence="5">
    <location>
        <position position="89"/>
    </location>
</feature>
<dbReference type="PATRIC" id="fig|742734.4.peg.218"/>
<feature type="active site" description="Proton acceptor" evidence="5">
    <location>
        <position position="150"/>
    </location>
</feature>
<dbReference type="Gene3D" id="3.40.630.10">
    <property type="entry name" value="Zn peptidases"/>
    <property type="match status" value="1"/>
</dbReference>
<dbReference type="PIRSF" id="PIRSF037238">
    <property type="entry name" value="Carboxypeptidase_G2"/>
    <property type="match status" value="1"/>
</dbReference>
<dbReference type="PANTHER" id="PTHR43808">
    <property type="entry name" value="ACETYLORNITHINE DEACETYLASE"/>
    <property type="match status" value="1"/>
</dbReference>
<dbReference type="InterPro" id="IPR001261">
    <property type="entry name" value="ArgE/DapE_CS"/>
</dbReference>
<gene>
    <name evidence="7" type="ORF">HMPREF9470_00201</name>
</gene>
<dbReference type="PANTHER" id="PTHR43808:SF9">
    <property type="entry name" value="BLL0789 PROTEIN"/>
    <property type="match status" value="1"/>
</dbReference>
<dbReference type="InterPro" id="IPR036264">
    <property type="entry name" value="Bact_exopeptidase_dim_dom"/>
</dbReference>
<accession>A0A0J9EC49</accession>
<dbReference type="InterPro" id="IPR002933">
    <property type="entry name" value="Peptidase_M20"/>
</dbReference>
<dbReference type="OrthoDB" id="9773892at2"/>
<keyword evidence="3" id="KW-0378">Hydrolase</keyword>
<evidence type="ECO:0000256" key="3">
    <source>
        <dbReference type="ARBA" id="ARBA00022801"/>
    </source>
</evidence>
<protein>
    <recommendedName>
        <fullName evidence="6">Peptidase M20 dimerisation domain-containing protein</fullName>
    </recommendedName>
</protein>
<dbReference type="Gene3D" id="3.30.70.360">
    <property type="match status" value="1"/>
</dbReference>
<sequence length="386" mass="41581">MQQIYEAVRKSVYESRENMQALLERIVNIDSGSRNIRGVEEVCGVLKQEMEDIGMTVRVIPSGGAGPVLVGEWCMDASKKPLLFIGHMDTVFKDGTAEINPFKIDKKGLAHGPGVLDMKAGLVIALYAVRALRDAGYRERPIKCIFMGDEENLHMFSNAKNIMLSELGEAEAAFNFETGYVDDGLVVGRNGGGIIDIVIKGVPVHSGISPEKGRSAVAEMAYKIIEIESKRDLERGKLINCGMVSGGIGENTVPGEAKISIGIRFPTTAIRDEILEDIKSAAAHVHIADTTAKMQVRMLMECMETTDGVRKLFEHVNNTAAECGYGDLHAFSVGGVSDSGICVSNGVPTVCAMGVKGEGNHTMDEYAVVDSLFERTVLAGCAAYTL</sequence>
<dbReference type="SUPFAM" id="SSF53187">
    <property type="entry name" value="Zn-dependent exopeptidases"/>
    <property type="match status" value="1"/>
</dbReference>
<comment type="cofactor">
    <cofactor evidence="1">
        <name>Zn(2+)</name>
        <dbReference type="ChEBI" id="CHEBI:29105"/>
    </cofactor>
</comment>
<dbReference type="GO" id="GO:0016787">
    <property type="term" value="F:hydrolase activity"/>
    <property type="evidence" value="ECO:0007669"/>
    <property type="project" value="UniProtKB-KW"/>
</dbReference>
<dbReference type="RefSeq" id="WP_048929015.1">
    <property type="nucleotide sequence ID" value="NZ_KQ235875.1"/>
</dbReference>
<dbReference type="GO" id="GO:0046872">
    <property type="term" value="F:metal ion binding"/>
    <property type="evidence" value="ECO:0007669"/>
    <property type="project" value="UniProtKB-KW"/>
</dbReference>
<evidence type="ECO:0000256" key="5">
    <source>
        <dbReference type="PIRSR" id="PIRSR037238-1"/>
    </source>
</evidence>
<proteinExistence type="predicted"/>
<evidence type="ECO:0000313" key="8">
    <source>
        <dbReference type="Proteomes" id="UP000037392"/>
    </source>
</evidence>